<evidence type="ECO:0000313" key="1">
    <source>
        <dbReference type="EMBL" id="KAK1281929.1"/>
    </source>
</evidence>
<reference evidence="1" key="2">
    <citation type="submission" date="2023-06" db="EMBL/GenBank/DDBJ databases">
        <authorList>
            <person name="Ma L."/>
            <person name="Liu K.-W."/>
            <person name="Li Z."/>
            <person name="Hsiao Y.-Y."/>
            <person name="Qi Y."/>
            <person name="Fu T."/>
            <person name="Tang G."/>
            <person name="Zhang D."/>
            <person name="Sun W.-H."/>
            <person name="Liu D.-K."/>
            <person name="Li Y."/>
            <person name="Chen G.-Z."/>
            <person name="Liu X.-D."/>
            <person name="Liao X.-Y."/>
            <person name="Jiang Y.-T."/>
            <person name="Yu X."/>
            <person name="Hao Y."/>
            <person name="Huang J."/>
            <person name="Zhao X.-W."/>
            <person name="Ke S."/>
            <person name="Chen Y.-Y."/>
            <person name="Wu W.-L."/>
            <person name="Hsu J.-L."/>
            <person name="Lin Y.-F."/>
            <person name="Huang M.-D."/>
            <person name="Li C.-Y."/>
            <person name="Huang L."/>
            <person name="Wang Z.-W."/>
            <person name="Zhao X."/>
            <person name="Zhong W.-Y."/>
            <person name="Peng D.-H."/>
            <person name="Ahmad S."/>
            <person name="Lan S."/>
            <person name="Zhang J.-S."/>
            <person name="Tsai W.-C."/>
            <person name="Van De Peer Y."/>
            <person name="Liu Z.-J."/>
        </authorList>
    </citation>
    <scope>NUCLEOTIDE SEQUENCE</scope>
    <source>
        <strain evidence="1">CP</strain>
        <tissue evidence="1">Leaves</tissue>
    </source>
</reference>
<sequence>MDIINRSESGLNSNAQMYVPWAYRTIEDFSYVWWKLVRSSPWFRDYWLLVSGCFHNPIVGSDDDDSLGSFLLDDLFDNDLDRLRKNLIGGFREFF</sequence>
<accession>A0AAV9C0T7</accession>
<gene>
    <name evidence="1" type="ORF">QJS10_CPB22g01489</name>
</gene>
<dbReference type="EMBL" id="JAUJYO010000022">
    <property type="protein sequence ID" value="KAK1281929.1"/>
    <property type="molecule type" value="Genomic_DNA"/>
</dbReference>
<name>A0AAV9C0T7_ACOCL</name>
<organism evidence="1 2">
    <name type="scientific">Acorus calamus</name>
    <name type="common">Sweet flag</name>
    <dbReference type="NCBI Taxonomy" id="4465"/>
    <lineage>
        <taxon>Eukaryota</taxon>
        <taxon>Viridiplantae</taxon>
        <taxon>Streptophyta</taxon>
        <taxon>Embryophyta</taxon>
        <taxon>Tracheophyta</taxon>
        <taxon>Spermatophyta</taxon>
        <taxon>Magnoliopsida</taxon>
        <taxon>Liliopsida</taxon>
        <taxon>Acoraceae</taxon>
        <taxon>Acorus</taxon>
    </lineage>
</organism>
<proteinExistence type="predicted"/>
<comment type="caution">
    <text evidence="1">The sequence shown here is derived from an EMBL/GenBank/DDBJ whole genome shotgun (WGS) entry which is preliminary data.</text>
</comment>
<keyword evidence="2" id="KW-1185">Reference proteome</keyword>
<reference evidence="1" key="1">
    <citation type="journal article" date="2023" name="Nat. Commun.">
        <title>Diploid and tetraploid genomes of Acorus and the evolution of monocots.</title>
        <authorList>
            <person name="Ma L."/>
            <person name="Liu K.W."/>
            <person name="Li Z."/>
            <person name="Hsiao Y.Y."/>
            <person name="Qi Y."/>
            <person name="Fu T."/>
            <person name="Tang G.D."/>
            <person name="Zhang D."/>
            <person name="Sun W.H."/>
            <person name="Liu D.K."/>
            <person name="Li Y."/>
            <person name="Chen G.Z."/>
            <person name="Liu X.D."/>
            <person name="Liao X.Y."/>
            <person name="Jiang Y.T."/>
            <person name="Yu X."/>
            <person name="Hao Y."/>
            <person name="Huang J."/>
            <person name="Zhao X.W."/>
            <person name="Ke S."/>
            <person name="Chen Y.Y."/>
            <person name="Wu W.L."/>
            <person name="Hsu J.L."/>
            <person name="Lin Y.F."/>
            <person name="Huang M.D."/>
            <person name="Li C.Y."/>
            <person name="Huang L."/>
            <person name="Wang Z.W."/>
            <person name="Zhao X."/>
            <person name="Zhong W.Y."/>
            <person name="Peng D.H."/>
            <person name="Ahmad S."/>
            <person name="Lan S."/>
            <person name="Zhang J.S."/>
            <person name="Tsai W.C."/>
            <person name="Van de Peer Y."/>
            <person name="Liu Z.J."/>
        </authorList>
    </citation>
    <scope>NUCLEOTIDE SEQUENCE</scope>
    <source>
        <strain evidence="1">CP</strain>
    </source>
</reference>
<dbReference type="Proteomes" id="UP001180020">
    <property type="component" value="Unassembled WGS sequence"/>
</dbReference>
<dbReference type="PANTHER" id="PTHR33790:SF1">
    <property type="entry name" value="PROTEIN EARLY RESPONSIVE TO DEHYDRATION 15"/>
    <property type="match status" value="1"/>
</dbReference>
<protein>
    <submittedName>
        <fullName evidence="1">Uncharacterized protein</fullName>
    </submittedName>
</protein>
<dbReference type="AlphaFoldDB" id="A0AAV9C0T7"/>
<dbReference type="InterPro" id="IPR040414">
    <property type="entry name" value="CID1/CID2"/>
</dbReference>
<dbReference type="PANTHER" id="PTHR33790">
    <property type="entry name" value="OS05G0344200 PROTEIN"/>
    <property type="match status" value="1"/>
</dbReference>
<evidence type="ECO:0000313" key="2">
    <source>
        <dbReference type="Proteomes" id="UP001180020"/>
    </source>
</evidence>